<dbReference type="VEuPathDB" id="FungiDB:CIMG_12620"/>
<proteinExistence type="predicted"/>
<dbReference type="KEGG" id="cim:CIMG_12620"/>
<dbReference type="Proteomes" id="UP000001261">
    <property type="component" value="Unassembled WGS sequence"/>
</dbReference>
<reference evidence="3" key="1">
    <citation type="journal article" date="2009" name="Genome Res.">
        <title>Comparative genomic analyses of the human fungal pathogens Coccidioides and their relatives.</title>
        <authorList>
            <person name="Sharpton T.J."/>
            <person name="Stajich J.E."/>
            <person name="Rounsley S.D."/>
            <person name="Gardner M.J."/>
            <person name="Wortman J.R."/>
            <person name="Jordar V.S."/>
            <person name="Maiti R."/>
            <person name="Kodira C.D."/>
            <person name="Neafsey D.E."/>
            <person name="Zeng Q."/>
            <person name="Hung C.-Y."/>
            <person name="McMahan C."/>
            <person name="Muszewska A."/>
            <person name="Grynberg M."/>
            <person name="Mandel M.A."/>
            <person name="Kellner E.M."/>
            <person name="Barker B.M."/>
            <person name="Galgiani J.N."/>
            <person name="Orbach M.J."/>
            <person name="Kirkland T.N."/>
            <person name="Cole G.T."/>
            <person name="Henn M.R."/>
            <person name="Birren B.W."/>
            <person name="Taylor J.W."/>
        </authorList>
    </citation>
    <scope>NUCLEOTIDE SEQUENCE [LARGE SCALE GENOMIC DNA]</scope>
    <source>
        <strain evidence="3">RS</strain>
    </source>
</reference>
<dbReference type="RefSeq" id="XP_004445585.1">
    <property type="nucleotide sequence ID" value="XM_004445528.1"/>
</dbReference>
<dbReference type="AlphaFoldDB" id="A0A0D8JUJ9"/>
<keyword evidence="1" id="KW-1133">Transmembrane helix</keyword>
<keyword evidence="1" id="KW-0812">Transmembrane</keyword>
<keyword evidence="1" id="KW-0472">Membrane</keyword>
<keyword evidence="3" id="KW-1185">Reference proteome</keyword>
<protein>
    <submittedName>
        <fullName evidence="2">Uncharacterized protein</fullName>
    </submittedName>
</protein>
<reference evidence="3" key="2">
    <citation type="journal article" date="2010" name="Genome Res.">
        <title>Population genomic sequencing of Coccidioides fungi reveals recent hybridization and transposon control.</title>
        <authorList>
            <person name="Neafsey D.E."/>
            <person name="Barker B.M."/>
            <person name="Sharpton T.J."/>
            <person name="Stajich J.E."/>
            <person name="Park D.J."/>
            <person name="Whiston E."/>
            <person name="Hung C.-Y."/>
            <person name="McMahan C."/>
            <person name="White J."/>
            <person name="Sykes S."/>
            <person name="Heiman D."/>
            <person name="Young S."/>
            <person name="Zeng Q."/>
            <person name="Abouelleil A."/>
            <person name="Aftuck L."/>
            <person name="Bessette D."/>
            <person name="Brown A."/>
            <person name="FitzGerald M."/>
            <person name="Lui A."/>
            <person name="Macdonald J.P."/>
            <person name="Priest M."/>
            <person name="Orbach M.J."/>
            <person name="Galgiani J.N."/>
            <person name="Kirkland T.N."/>
            <person name="Cole G.T."/>
            <person name="Birren B.W."/>
            <person name="Henn M.R."/>
            <person name="Taylor J.W."/>
            <person name="Rounsley S.D."/>
        </authorList>
    </citation>
    <scope>GENOME REANNOTATION</scope>
    <source>
        <strain evidence="3">RS</strain>
    </source>
</reference>
<evidence type="ECO:0000313" key="2">
    <source>
        <dbReference type="EMBL" id="KJF59943.1"/>
    </source>
</evidence>
<evidence type="ECO:0000256" key="1">
    <source>
        <dbReference type="SAM" id="Phobius"/>
    </source>
</evidence>
<dbReference type="EMBL" id="GG704911">
    <property type="protein sequence ID" value="KJF59943.1"/>
    <property type="molecule type" value="Genomic_DNA"/>
</dbReference>
<evidence type="ECO:0000313" key="3">
    <source>
        <dbReference type="Proteomes" id="UP000001261"/>
    </source>
</evidence>
<accession>A0A0D8JUJ9</accession>
<feature type="transmembrane region" description="Helical" evidence="1">
    <location>
        <begin position="26"/>
        <end position="51"/>
    </location>
</feature>
<dbReference type="InParanoid" id="A0A0D8JUJ9"/>
<gene>
    <name evidence="2" type="ORF">CIMG_12620</name>
</gene>
<dbReference type="GeneID" id="24164247"/>
<organism evidence="2 3">
    <name type="scientific">Coccidioides immitis (strain RS)</name>
    <name type="common">Valley fever fungus</name>
    <dbReference type="NCBI Taxonomy" id="246410"/>
    <lineage>
        <taxon>Eukaryota</taxon>
        <taxon>Fungi</taxon>
        <taxon>Dikarya</taxon>
        <taxon>Ascomycota</taxon>
        <taxon>Pezizomycotina</taxon>
        <taxon>Eurotiomycetes</taxon>
        <taxon>Eurotiomycetidae</taxon>
        <taxon>Onygenales</taxon>
        <taxon>Onygenaceae</taxon>
        <taxon>Coccidioides</taxon>
    </lineage>
</organism>
<name>A0A0D8JUJ9_COCIM</name>
<sequence>MSACRPNGLPDRVDEQGQMRWGAFDVEILFCFISFHFIFNFFFFFSFFFFLKLRPTEYSVQGLKETQSTSVPGFGCLHTLRWIQAFLPYGGGGG</sequence>